<feature type="region of interest" description="Disordered" evidence="2">
    <location>
        <begin position="144"/>
        <end position="163"/>
    </location>
</feature>
<dbReference type="Proteomes" id="UP001055868">
    <property type="component" value="Chromosome"/>
</dbReference>
<dbReference type="EMBL" id="CP097218">
    <property type="protein sequence ID" value="UQN28679.1"/>
    <property type="molecule type" value="Genomic_DNA"/>
</dbReference>
<keyword evidence="5" id="KW-1185">Reference proteome</keyword>
<reference evidence="4" key="1">
    <citation type="submission" date="2022-05" db="EMBL/GenBank/DDBJ databases">
        <title>Genomic analysis of Brachybacterium sp. CBA3104.</title>
        <authorList>
            <person name="Roh S.W."/>
            <person name="Kim Y.B."/>
            <person name="Kim Y."/>
        </authorList>
    </citation>
    <scope>NUCLEOTIDE SEQUENCE</scope>
    <source>
        <strain evidence="4">CBA3104</strain>
    </source>
</reference>
<evidence type="ECO:0000256" key="2">
    <source>
        <dbReference type="SAM" id="MobiDB-lite"/>
    </source>
</evidence>
<feature type="domain" description="Activator of Hsp90 ATPase homologue 1/2-like C-terminal" evidence="3">
    <location>
        <begin position="15"/>
        <end position="136"/>
    </location>
</feature>
<gene>
    <name evidence="4" type="ORF">M4486_13715</name>
</gene>
<dbReference type="Gene3D" id="3.30.530.20">
    <property type="match status" value="1"/>
</dbReference>
<accession>A0ABY4N2A5</accession>
<evidence type="ECO:0000256" key="1">
    <source>
        <dbReference type="ARBA" id="ARBA00006817"/>
    </source>
</evidence>
<dbReference type="RefSeq" id="WP_249477807.1">
    <property type="nucleotide sequence ID" value="NZ_CP097218.1"/>
</dbReference>
<dbReference type="InterPro" id="IPR013538">
    <property type="entry name" value="ASHA1/2-like_C"/>
</dbReference>
<proteinExistence type="inferred from homology"/>
<protein>
    <submittedName>
        <fullName evidence="4">SRPBCC domain-containing protein</fullName>
    </submittedName>
</protein>
<dbReference type="Pfam" id="PF08327">
    <property type="entry name" value="AHSA1"/>
    <property type="match status" value="1"/>
</dbReference>
<evidence type="ECO:0000313" key="4">
    <source>
        <dbReference type="EMBL" id="UQN28679.1"/>
    </source>
</evidence>
<organism evidence="4 5">
    <name type="scientific">Brachybacterium kimchii</name>
    <dbReference type="NCBI Taxonomy" id="2942909"/>
    <lineage>
        <taxon>Bacteria</taxon>
        <taxon>Bacillati</taxon>
        <taxon>Actinomycetota</taxon>
        <taxon>Actinomycetes</taxon>
        <taxon>Micrococcales</taxon>
        <taxon>Dermabacteraceae</taxon>
        <taxon>Brachybacterium</taxon>
    </lineage>
</organism>
<dbReference type="SUPFAM" id="SSF55961">
    <property type="entry name" value="Bet v1-like"/>
    <property type="match status" value="1"/>
</dbReference>
<name>A0ABY4N2A5_9MICO</name>
<evidence type="ECO:0000259" key="3">
    <source>
        <dbReference type="Pfam" id="PF08327"/>
    </source>
</evidence>
<evidence type="ECO:0000313" key="5">
    <source>
        <dbReference type="Proteomes" id="UP001055868"/>
    </source>
</evidence>
<dbReference type="InterPro" id="IPR023393">
    <property type="entry name" value="START-like_dom_sf"/>
</dbReference>
<comment type="similarity">
    <text evidence="1">Belongs to the AHA1 family.</text>
</comment>
<sequence>MAQMRDEITRSIDIDAPLEAVWALVSEPGWWINDGTLGGHRIERDGSTCRVHDPTLGTFPVGIEVLDPPHRAVFTWLAGERGDGERDAGMPSTRIAFVLAEEQPGTVTLTVTESGFSAMTTEQHERNYGDNVSGWELEISLARDALEAQGSHEGPSPQEGAGA</sequence>